<evidence type="ECO:0000259" key="8">
    <source>
        <dbReference type="PROSITE" id="PS50928"/>
    </source>
</evidence>
<proteinExistence type="inferred from homology"/>
<accession>A0A7X0SQR0</accession>
<evidence type="ECO:0000256" key="1">
    <source>
        <dbReference type="ARBA" id="ARBA00004651"/>
    </source>
</evidence>
<keyword evidence="5 7" id="KW-1133">Transmembrane helix</keyword>
<evidence type="ECO:0000256" key="4">
    <source>
        <dbReference type="ARBA" id="ARBA00022692"/>
    </source>
</evidence>
<comment type="subcellular location">
    <subcellularLocation>
        <location evidence="1 7">Cell membrane</location>
        <topology evidence="1 7">Multi-pass membrane protein</topology>
    </subcellularLocation>
</comment>
<keyword evidence="6 7" id="KW-0472">Membrane</keyword>
<feature type="transmembrane region" description="Helical" evidence="7">
    <location>
        <begin position="236"/>
        <end position="260"/>
    </location>
</feature>
<keyword evidence="4 7" id="KW-0812">Transmembrane</keyword>
<dbReference type="PANTHER" id="PTHR43227:SF11">
    <property type="entry name" value="BLL4140 PROTEIN"/>
    <property type="match status" value="1"/>
</dbReference>
<keyword evidence="3" id="KW-1003">Cell membrane</keyword>
<gene>
    <name evidence="9" type="ORF">H7C18_25655</name>
</gene>
<reference evidence="9 10" key="1">
    <citation type="submission" date="2020-08" db="EMBL/GenBank/DDBJ databases">
        <title>Cohnella phylogeny.</title>
        <authorList>
            <person name="Dunlap C."/>
        </authorList>
    </citation>
    <scope>NUCLEOTIDE SEQUENCE [LARGE SCALE GENOMIC DNA]</scope>
    <source>
        <strain evidence="9 10">CBP 2801</strain>
    </source>
</reference>
<evidence type="ECO:0000313" key="10">
    <source>
        <dbReference type="Proteomes" id="UP000564644"/>
    </source>
</evidence>
<dbReference type="PROSITE" id="PS50928">
    <property type="entry name" value="ABC_TM1"/>
    <property type="match status" value="1"/>
</dbReference>
<dbReference type="InterPro" id="IPR050809">
    <property type="entry name" value="UgpAE/MalFG_permease"/>
</dbReference>
<dbReference type="AlphaFoldDB" id="A0A7X0SQR0"/>
<dbReference type="InterPro" id="IPR000515">
    <property type="entry name" value="MetI-like"/>
</dbReference>
<dbReference type="GO" id="GO:0055085">
    <property type="term" value="P:transmembrane transport"/>
    <property type="evidence" value="ECO:0007669"/>
    <property type="project" value="InterPro"/>
</dbReference>
<dbReference type="EMBL" id="JACJVO010000032">
    <property type="protein sequence ID" value="MBB6734314.1"/>
    <property type="molecule type" value="Genomic_DNA"/>
</dbReference>
<evidence type="ECO:0000256" key="5">
    <source>
        <dbReference type="ARBA" id="ARBA00022989"/>
    </source>
</evidence>
<dbReference type="Proteomes" id="UP000564644">
    <property type="component" value="Unassembled WGS sequence"/>
</dbReference>
<feature type="transmembrane region" description="Helical" evidence="7">
    <location>
        <begin position="285"/>
        <end position="306"/>
    </location>
</feature>
<name>A0A7X0SQR0_9BACL</name>
<comment type="caution">
    <text evidence="9">The sequence shown here is derived from an EMBL/GenBank/DDBJ whole genome shotgun (WGS) entry which is preliminary data.</text>
</comment>
<dbReference type="PANTHER" id="PTHR43227">
    <property type="entry name" value="BLL4140 PROTEIN"/>
    <property type="match status" value="1"/>
</dbReference>
<dbReference type="GO" id="GO:0005886">
    <property type="term" value="C:plasma membrane"/>
    <property type="evidence" value="ECO:0007669"/>
    <property type="project" value="UniProtKB-SubCell"/>
</dbReference>
<evidence type="ECO:0000256" key="2">
    <source>
        <dbReference type="ARBA" id="ARBA00022448"/>
    </source>
</evidence>
<feature type="transmembrane region" description="Helical" evidence="7">
    <location>
        <begin position="31"/>
        <end position="58"/>
    </location>
</feature>
<dbReference type="RefSeq" id="WP_185131950.1">
    <property type="nucleotide sequence ID" value="NZ_JACJVO010000032.1"/>
</dbReference>
<dbReference type="InterPro" id="IPR035906">
    <property type="entry name" value="MetI-like_sf"/>
</dbReference>
<dbReference type="SUPFAM" id="SSF161098">
    <property type="entry name" value="MetI-like"/>
    <property type="match status" value="1"/>
</dbReference>
<feature type="transmembrane region" description="Helical" evidence="7">
    <location>
        <begin position="95"/>
        <end position="116"/>
    </location>
</feature>
<evidence type="ECO:0000256" key="6">
    <source>
        <dbReference type="ARBA" id="ARBA00023136"/>
    </source>
</evidence>
<keyword evidence="2 7" id="KW-0813">Transport</keyword>
<evidence type="ECO:0000256" key="3">
    <source>
        <dbReference type="ARBA" id="ARBA00022475"/>
    </source>
</evidence>
<feature type="domain" description="ABC transmembrane type-1" evidence="8">
    <location>
        <begin position="91"/>
        <end position="306"/>
    </location>
</feature>
<dbReference type="Gene3D" id="1.10.3720.10">
    <property type="entry name" value="MetI-like"/>
    <property type="match status" value="1"/>
</dbReference>
<comment type="similarity">
    <text evidence="7">Belongs to the binding-protein-dependent transport system permease family.</text>
</comment>
<sequence length="319" mass="36568">MKDQAVLSSSLTKPEAPSRSKLVKALRRYRWYYLMMLPGILYFLIYHYVPMAGIIIAFKDYNLREGIFGSEWVGFRNFQTIFGTPDFYELVRNTVVISFYRIVFGMFPDILLALLLNEIRKKWFKSVIQTVTYGPYFLSWLIVYGLTTAFLAQDSGIVNHYIQELGGTPINFLANSEYFRSILIGTDVWKNTGYGAIIYLAALATINQELYEAAVMDGANRWRQVWHVTLPGIRDVFLLLLILRIGHIMDAGFEQVYIFLNSRVYGVGDIIDTWVFRRGLEELEFSVAVATNLFKSVIGFILVIGANRLSKKFGGSGIW</sequence>
<dbReference type="Pfam" id="PF00528">
    <property type="entry name" value="BPD_transp_1"/>
    <property type="match status" value="1"/>
</dbReference>
<dbReference type="CDD" id="cd06261">
    <property type="entry name" value="TM_PBP2"/>
    <property type="match status" value="1"/>
</dbReference>
<keyword evidence="10" id="KW-1185">Reference proteome</keyword>
<protein>
    <submittedName>
        <fullName evidence="9">Sugar ABC transporter permease</fullName>
    </submittedName>
</protein>
<evidence type="ECO:0000256" key="7">
    <source>
        <dbReference type="RuleBase" id="RU363032"/>
    </source>
</evidence>
<organism evidence="9 10">
    <name type="scientific">Cohnella zeiphila</name>
    <dbReference type="NCBI Taxonomy" id="2761120"/>
    <lineage>
        <taxon>Bacteria</taxon>
        <taxon>Bacillati</taxon>
        <taxon>Bacillota</taxon>
        <taxon>Bacilli</taxon>
        <taxon>Bacillales</taxon>
        <taxon>Paenibacillaceae</taxon>
        <taxon>Cohnella</taxon>
    </lineage>
</organism>
<evidence type="ECO:0000313" key="9">
    <source>
        <dbReference type="EMBL" id="MBB6734314.1"/>
    </source>
</evidence>